<keyword evidence="5" id="KW-1185">Reference proteome</keyword>
<organism evidence="4 5">
    <name type="scientific">Blastomonas fulva</name>
    <dbReference type="NCBI Taxonomy" id="1550728"/>
    <lineage>
        <taxon>Bacteria</taxon>
        <taxon>Pseudomonadati</taxon>
        <taxon>Pseudomonadota</taxon>
        <taxon>Alphaproteobacteria</taxon>
        <taxon>Sphingomonadales</taxon>
        <taxon>Sphingomonadaceae</taxon>
        <taxon>Blastomonas</taxon>
    </lineage>
</organism>
<gene>
    <name evidence="4" type="ORF">B5J99_05855</name>
</gene>
<dbReference type="RefSeq" id="WP_117351856.1">
    <property type="nucleotide sequence ID" value="NZ_CP020083.1"/>
</dbReference>
<dbReference type="PANTHER" id="PTHR30576:SF8">
    <property type="entry name" value="UNDECAPRENYL-PHOSPHATE GALACTOSE PHOSPHOTRANSFERASE"/>
    <property type="match status" value="1"/>
</dbReference>
<name>A0ABN5B4A8_9SPHN</name>
<reference evidence="4 5" key="1">
    <citation type="submission" date="2017-03" db="EMBL/GenBank/DDBJ databases">
        <title>Complete genome sequence of Blastomonas fulva degrading microcsystin LR.</title>
        <authorList>
            <person name="Lee H.-g."/>
            <person name="Jin L."/>
            <person name="oh H.-M."/>
        </authorList>
    </citation>
    <scope>NUCLEOTIDE SEQUENCE [LARGE SCALE GENOMIC DNA]</scope>
    <source>
        <strain evidence="4 5">T2</strain>
    </source>
</reference>
<comment type="similarity">
    <text evidence="1">Belongs to the bacterial sugar transferase family.</text>
</comment>
<accession>A0ABN5B4A8</accession>
<dbReference type="InterPro" id="IPR003362">
    <property type="entry name" value="Bact_transf"/>
</dbReference>
<evidence type="ECO:0000259" key="3">
    <source>
        <dbReference type="Pfam" id="PF02397"/>
    </source>
</evidence>
<proteinExistence type="inferred from homology"/>
<sequence>MRRAAFGFRIAKRLIDIVIASTALLLVSPVMAAVSIAVRWKLGSPVLFRQTRPGLNGQPFLMLKFRTMSDARDAAGDLLPDDERLGRLGRFLRASSLDELPELWNILRGDMSLVGPRPLLMRYLERHTPEQMQRYNVRPGLTGWAQIKGRNSLTWEEKFALDCWYVQNQSIWLDLKIIALTVPSVLGSKGISAVGHSTMPEFMGTVTPQQQETRCS</sequence>
<dbReference type="GeneID" id="303485102"/>
<evidence type="ECO:0000256" key="2">
    <source>
        <dbReference type="ARBA" id="ARBA00023169"/>
    </source>
</evidence>
<evidence type="ECO:0000256" key="1">
    <source>
        <dbReference type="ARBA" id="ARBA00006464"/>
    </source>
</evidence>
<dbReference type="PANTHER" id="PTHR30576">
    <property type="entry name" value="COLANIC BIOSYNTHESIS UDP-GLUCOSE LIPID CARRIER TRANSFERASE"/>
    <property type="match status" value="1"/>
</dbReference>
<dbReference type="EMBL" id="CP020083">
    <property type="protein sequence ID" value="ASR51053.1"/>
    <property type="molecule type" value="Genomic_DNA"/>
</dbReference>
<evidence type="ECO:0000313" key="5">
    <source>
        <dbReference type="Proteomes" id="UP000258016"/>
    </source>
</evidence>
<protein>
    <recommendedName>
        <fullName evidence="3">Bacterial sugar transferase domain-containing protein</fullName>
    </recommendedName>
</protein>
<evidence type="ECO:0000313" key="4">
    <source>
        <dbReference type="EMBL" id="ASR51053.1"/>
    </source>
</evidence>
<dbReference type="Pfam" id="PF02397">
    <property type="entry name" value="Bac_transf"/>
    <property type="match status" value="1"/>
</dbReference>
<feature type="domain" description="Bacterial sugar transferase" evidence="3">
    <location>
        <begin position="12"/>
        <end position="186"/>
    </location>
</feature>
<dbReference type="Proteomes" id="UP000258016">
    <property type="component" value="Chromosome"/>
</dbReference>
<keyword evidence="2" id="KW-0270">Exopolysaccharide synthesis</keyword>